<gene>
    <name evidence="2" type="ORF">WJX74_006887</name>
</gene>
<name>A0AAW1RAR4_9CHLO</name>
<dbReference type="SMART" id="SM00450">
    <property type="entry name" value="RHOD"/>
    <property type="match status" value="1"/>
</dbReference>
<evidence type="ECO:0000259" key="1">
    <source>
        <dbReference type="PROSITE" id="PS50206"/>
    </source>
</evidence>
<dbReference type="PANTHER" id="PTHR45431:SF3">
    <property type="entry name" value="RHODANESE-LIKE DOMAIN-CONTAINING PROTEIN 15, CHLOROPLASTIC"/>
    <property type="match status" value="1"/>
</dbReference>
<dbReference type="Pfam" id="PF00581">
    <property type="entry name" value="Rhodanese"/>
    <property type="match status" value="1"/>
</dbReference>
<dbReference type="InterPro" id="IPR052367">
    <property type="entry name" value="Thiosulfate_ST/Rhodanese-like"/>
</dbReference>
<organism evidence="2 3">
    <name type="scientific">Apatococcus lobatus</name>
    <dbReference type="NCBI Taxonomy" id="904363"/>
    <lineage>
        <taxon>Eukaryota</taxon>
        <taxon>Viridiplantae</taxon>
        <taxon>Chlorophyta</taxon>
        <taxon>core chlorophytes</taxon>
        <taxon>Trebouxiophyceae</taxon>
        <taxon>Chlorellales</taxon>
        <taxon>Chlorellaceae</taxon>
        <taxon>Apatococcus</taxon>
    </lineage>
</organism>
<feature type="domain" description="Rhodanese" evidence="1">
    <location>
        <begin position="81"/>
        <end position="183"/>
    </location>
</feature>
<protein>
    <recommendedName>
        <fullName evidence="1">Rhodanese domain-containing protein</fullName>
    </recommendedName>
</protein>
<evidence type="ECO:0000313" key="3">
    <source>
        <dbReference type="Proteomes" id="UP001438707"/>
    </source>
</evidence>
<dbReference type="PROSITE" id="PS50206">
    <property type="entry name" value="RHODANESE_3"/>
    <property type="match status" value="1"/>
</dbReference>
<dbReference type="SUPFAM" id="SSF52821">
    <property type="entry name" value="Rhodanese/Cell cycle control phosphatase"/>
    <property type="match status" value="1"/>
</dbReference>
<dbReference type="InterPro" id="IPR001763">
    <property type="entry name" value="Rhodanese-like_dom"/>
</dbReference>
<proteinExistence type="predicted"/>
<dbReference type="Gene3D" id="3.40.250.10">
    <property type="entry name" value="Rhodanese-like domain"/>
    <property type="match status" value="1"/>
</dbReference>
<dbReference type="Proteomes" id="UP001438707">
    <property type="component" value="Unassembled WGS sequence"/>
</dbReference>
<comment type="caution">
    <text evidence="2">The sequence shown here is derived from an EMBL/GenBank/DDBJ whole genome shotgun (WGS) entry which is preliminary data.</text>
</comment>
<reference evidence="2 3" key="1">
    <citation type="journal article" date="2024" name="Nat. Commun.">
        <title>Phylogenomics reveals the evolutionary origins of lichenization in chlorophyte algae.</title>
        <authorList>
            <person name="Puginier C."/>
            <person name="Libourel C."/>
            <person name="Otte J."/>
            <person name="Skaloud P."/>
            <person name="Haon M."/>
            <person name="Grisel S."/>
            <person name="Petersen M."/>
            <person name="Berrin J.G."/>
            <person name="Delaux P.M."/>
            <person name="Dal Grande F."/>
            <person name="Keller J."/>
        </authorList>
    </citation>
    <scope>NUCLEOTIDE SEQUENCE [LARGE SCALE GENOMIC DNA]</scope>
    <source>
        <strain evidence="2 3">SAG 2145</strain>
    </source>
</reference>
<evidence type="ECO:0000313" key="2">
    <source>
        <dbReference type="EMBL" id="KAK9830779.1"/>
    </source>
</evidence>
<sequence>MSSTPRALAQAARKFAATSIVTIPQVAYTGMHVSSSHARRAILQQMTYYRHSHKACRALHVIASQAGGFATVSVQEAAKMLEEGWSYIDVRTPGEFSQGHPPGAVNIPVTQPDSRGGMTINEQFVASVEEAFPEKDTNLLMGCKIGQRSAMASQMLQNQEYINLANVAGGFDHWSGNGMPIER</sequence>
<keyword evidence="3" id="KW-1185">Reference proteome</keyword>
<dbReference type="PANTHER" id="PTHR45431">
    <property type="entry name" value="RHODANESE-LIKE DOMAIN-CONTAINING PROTEIN 15, CHLOROPLASTIC"/>
    <property type="match status" value="1"/>
</dbReference>
<dbReference type="InterPro" id="IPR036873">
    <property type="entry name" value="Rhodanese-like_dom_sf"/>
</dbReference>
<dbReference type="CDD" id="cd00158">
    <property type="entry name" value="RHOD"/>
    <property type="match status" value="1"/>
</dbReference>
<dbReference type="AlphaFoldDB" id="A0AAW1RAR4"/>
<accession>A0AAW1RAR4</accession>
<dbReference type="EMBL" id="JALJOS010000015">
    <property type="protein sequence ID" value="KAK9830779.1"/>
    <property type="molecule type" value="Genomic_DNA"/>
</dbReference>